<accession>A0A0F7ZNU1</accession>
<dbReference type="InterPro" id="IPR018170">
    <property type="entry name" value="Aldo/ket_reductase_CS"/>
</dbReference>
<dbReference type="OrthoDB" id="416253at2759"/>
<reference evidence="6 7" key="1">
    <citation type="journal article" date="2014" name="Genome Biol. Evol.">
        <title>Comparative genomics and transcriptomics analyses reveal divergent lifestyle features of nematode endoparasitic fungus Hirsutella minnesotensis.</title>
        <authorList>
            <person name="Lai Y."/>
            <person name="Liu K."/>
            <person name="Zhang X."/>
            <person name="Zhang X."/>
            <person name="Li K."/>
            <person name="Wang N."/>
            <person name="Shu C."/>
            <person name="Wu Y."/>
            <person name="Wang C."/>
            <person name="Bushley K.E."/>
            <person name="Xiang M."/>
            <person name="Liu X."/>
        </authorList>
    </citation>
    <scope>NUCLEOTIDE SEQUENCE [LARGE SCALE GENOMIC DNA]</scope>
    <source>
        <strain evidence="6 7">3608</strain>
    </source>
</reference>
<protein>
    <recommendedName>
        <fullName evidence="5">NADP-dependent oxidoreductase domain-containing protein</fullName>
    </recommendedName>
</protein>
<name>A0A0F7ZNU1_9HYPO</name>
<dbReference type="FunFam" id="3.20.20.100:FF:000002">
    <property type="entry name" value="2,5-diketo-D-gluconic acid reductase A"/>
    <property type="match status" value="1"/>
</dbReference>
<evidence type="ECO:0000256" key="1">
    <source>
        <dbReference type="ARBA" id="ARBA00023002"/>
    </source>
</evidence>
<evidence type="ECO:0000313" key="7">
    <source>
        <dbReference type="Proteomes" id="UP000054481"/>
    </source>
</evidence>
<feature type="site" description="Lowers pKa of active site Tyr" evidence="4">
    <location>
        <position position="78"/>
    </location>
</feature>
<dbReference type="SUPFAM" id="SSF51430">
    <property type="entry name" value="NAD(P)-linked oxidoreductase"/>
    <property type="match status" value="1"/>
</dbReference>
<evidence type="ECO:0000259" key="5">
    <source>
        <dbReference type="Pfam" id="PF00248"/>
    </source>
</evidence>
<dbReference type="Proteomes" id="UP000054481">
    <property type="component" value="Unassembled WGS sequence"/>
</dbReference>
<dbReference type="AlphaFoldDB" id="A0A0F7ZNU1"/>
<dbReference type="PROSITE" id="PS00798">
    <property type="entry name" value="ALDOKETO_REDUCTASE_1"/>
    <property type="match status" value="1"/>
</dbReference>
<dbReference type="EMBL" id="KQ030527">
    <property type="protein sequence ID" value="KJZ74340.1"/>
    <property type="molecule type" value="Genomic_DNA"/>
</dbReference>
<proteinExistence type="predicted"/>
<dbReference type="GO" id="GO:0016616">
    <property type="term" value="F:oxidoreductase activity, acting on the CH-OH group of donors, NAD or NADP as acceptor"/>
    <property type="evidence" value="ECO:0007669"/>
    <property type="project" value="UniProtKB-ARBA"/>
</dbReference>
<dbReference type="InterPro" id="IPR023210">
    <property type="entry name" value="NADP_OxRdtase_dom"/>
</dbReference>
<keyword evidence="1" id="KW-0560">Oxidoreductase</keyword>
<gene>
    <name evidence="6" type="ORF">HIM_06346</name>
</gene>
<sequence length="309" mass="34167">MAQSSFKLNTGAEMPAVGLGTWQSKPGEVQKAVSYALQNGYRLVDCAYCYGNEDEVGEGLKEAFDAGVKREDVFIMTKAWASYNTRIAENLDKSLKSLGLDYVDLYLIHWPALLNPEGNHEKFPTLPDGTRDVIQGWNHVEAWRQMEALMGTGKVKAIGVCNYSKPYLEELLPQCKIVPAINQIENHPSLPQQEIVDLCNQKGIHVVAYSPLGSTGSPLMSAEPITKIAEKRGISAGTVLLSYHVARGTTVLAKSVTPARIKANLEIVKLDDEDMKLLNDYSNDLTKKGELKRYVFPPFKTTFGFPDKA</sequence>
<dbReference type="Gene3D" id="3.20.20.100">
    <property type="entry name" value="NADP-dependent oxidoreductase domain"/>
    <property type="match status" value="1"/>
</dbReference>
<evidence type="ECO:0000313" key="6">
    <source>
        <dbReference type="EMBL" id="KJZ74340.1"/>
    </source>
</evidence>
<evidence type="ECO:0000256" key="4">
    <source>
        <dbReference type="PIRSR" id="PIRSR000097-3"/>
    </source>
</evidence>
<dbReference type="PIRSF" id="PIRSF000097">
    <property type="entry name" value="AKR"/>
    <property type="match status" value="1"/>
</dbReference>
<dbReference type="Pfam" id="PF00248">
    <property type="entry name" value="Aldo_ket_red"/>
    <property type="match status" value="1"/>
</dbReference>
<feature type="domain" description="NADP-dependent oxidoreductase" evidence="5">
    <location>
        <begin position="17"/>
        <end position="279"/>
    </location>
</feature>
<dbReference type="PROSITE" id="PS00063">
    <property type="entry name" value="ALDOKETO_REDUCTASE_3"/>
    <property type="match status" value="1"/>
</dbReference>
<feature type="active site" description="Proton donor" evidence="2">
    <location>
        <position position="50"/>
    </location>
</feature>
<evidence type="ECO:0000256" key="2">
    <source>
        <dbReference type="PIRSR" id="PIRSR000097-1"/>
    </source>
</evidence>
<keyword evidence="7" id="KW-1185">Reference proteome</keyword>
<evidence type="ECO:0000256" key="3">
    <source>
        <dbReference type="PIRSR" id="PIRSR000097-2"/>
    </source>
</evidence>
<dbReference type="PROSITE" id="PS00062">
    <property type="entry name" value="ALDOKETO_REDUCTASE_2"/>
    <property type="match status" value="1"/>
</dbReference>
<feature type="binding site" evidence="3">
    <location>
        <position position="109"/>
    </location>
    <ligand>
        <name>substrate</name>
    </ligand>
</feature>
<dbReference type="InterPro" id="IPR020471">
    <property type="entry name" value="AKR"/>
</dbReference>
<organism evidence="6 7">
    <name type="scientific">Hirsutella minnesotensis 3608</name>
    <dbReference type="NCBI Taxonomy" id="1043627"/>
    <lineage>
        <taxon>Eukaryota</taxon>
        <taxon>Fungi</taxon>
        <taxon>Dikarya</taxon>
        <taxon>Ascomycota</taxon>
        <taxon>Pezizomycotina</taxon>
        <taxon>Sordariomycetes</taxon>
        <taxon>Hypocreomycetidae</taxon>
        <taxon>Hypocreales</taxon>
        <taxon>Ophiocordycipitaceae</taxon>
        <taxon>Hirsutella</taxon>
    </lineage>
</organism>
<dbReference type="InterPro" id="IPR036812">
    <property type="entry name" value="NAD(P)_OxRdtase_dom_sf"/>
</dbReference>
<dbReference type="PANTHER" id="PTHR11732">
    <property type="entry name" value="ALDO/KETO REDUCTASE"/>
    <property type="match status" value="1"/>
</dbReference>
<dbReference type="PRINTS" id="PR00069">
    <property type="entry name" value="ALDKETRDTASE"/>
</dbReference>